<comment type="similarity">
    <text evidence="2">Belongs to the D-isomer specific 2-hydroxyacid dehydrogenase family.</text>
</comment>
<feature type="domain" description="D-isomer specific 2-hydroxyacid dehydrogenase catalytic" evidence="3">
    <location>
        <begin position="5"/>
        <end position="306"/>
    </location>
</feature>
<keyword evidence="1 2" id="KW-0560">Oxidoreductase</keyword>
<keyword evidence="6" id="KW-1185">Reference proteome</keyword>
<dbReference type="EMBL" id="CP029346">
    <property type="protein sequence ID" value="AWL09593.1"/>
    <property type="molecule type" value="Genomic_DNA"/>
</dbReference>
<dbReference type="InterPro" id="IPR006140">
    <property type="entry name" value="D-isomer_DH_NAD-bd"/>
</dbReference>
<dbReference type="EC" id="1.1.1.95" evidence="5"/>
<dbReference type="InterPro" id="IPR029753">
    <property type="entry name" value="D-isomer_DH_CS"/>
</dbReference>
<dbReference type="PROSITE" id="PS00670">
    <property type="entry name" value="D_2_HYDROXYACID_DH_2"/>
    <property type="match status" value="1"/>
</dbReference>
<dbReference type="GO" id="GO:0004617">
    <property type="term" value="F:phosphoglycerate dehydrogenase activity"/>
    <property type="evidence" value="ECO:0007669"/>
    <property type="project" value="UniProtKB-EC"/>
</dbReference>
<dbReference type="PANTHER" id="PTHR10996">
    <property type="entry name" value="2-HYDROXYACID DEHYDROGENASE-RELATED"/>
    <property type="match status" value="1"/>
</dbReference>
<organism evidence="5 6">
    <name type="scientific">Aquirufa nivalisilvae</name>
    <dbReference type="NCBI Taxonomy" id="2516557"/>
    <lineage>
        <taxon>Bacteria</taxon>
        <taxon>Pseudomonadati</taxon>
        <taxon>Bacteroidota</taxon>
        <taxon>Cytophagia</taxon>
        <taxon>Cytophagales</taxon>
        <taxon>Flectobacillaceae</taxon>
        <taxon>Aquirufa</taxon>
    </lineage>
</organism>
<evidence type="ECO:0000256" key="2">
    <source>
        <dbReference type="RuleBase" id="RU003719"/>
    </source>
</evidence>
<dbReference type="GO" id="GO:0051287">
    <property type="term" value="F:NAD binding"/>
    <property type="evidence" value="ECO:0007669"/>
    <property type="project" value="InterPro"/>
</dbReference>
<evidence type="ECO:0000259" key="3">
    <source>
        <dbReference type="Pfam" id="PF00389"/>
    </source>
</evidence>
<evidence type="ECO:0000259" key="4">
    <source>
        <dbReference type="Pfam" id="PF02826"/>
    </source>
</evidence>
<dbReference type="RefSeq" id="WP_109323270.1">
    <property type="nucleotide sequence ID" value="NZ_CP029346.1"/>
</dbReference>
<dbReference type="InterPro" id="IPR006139">
    <property type="entry name" value="D-isomer_2_OHA_DH_cat_dom"/>
</dbReference>
<evidence type="ECO:0000256" key="1">
    <source>
        <dbReference type="ARBA" id="ARBA00023002"/>
    </source>
</evidence>
<dbReference type="InterPro" id="IPR036291">
    <property type="entry name" value="NAD(P)-bd_dom_sf"/>
</dbReference>
<gene>
    <name evidence="5" type="ORF">HME7025_01741</name>
</gene>
<dbReference type="KEGG" id="psez:HME7025_01741"/>
<name>A0A2S2DW71_9BACT</name>
<dbReference type="SUPFAM" id="SSF51735">
    <property type="entry name" value="NAD(P)-binding Rossmann-fold domains"/>
    <property type="match status" value="1"/>
</dbReference>
<accession>A0A2S2DW71</accession>
<dbReference type="SUPFAM" id="SSF52283">
    <property type="entry name" value="Formate/glycerate dehydrogenase catalytic domain-like"/>
    <property type="match status" value="1"/>
</dbReference>
<evidence type="ECO:0000313" key="5">
    <source>
        <dbReference type="EMBL" id="AWL09593.1"/>
    </source>
</evidence>
<protein>
    <submittedName>
        <fullName evidence="5">Phosphoglycerate dehydrogenase</fullName>
        <ecNumber evidence="5">1.1.1.95</ecNumber>
    </submittedName>
</protein>
<proteinExistence type="inferred from homology"/>
<dbReference type="AlphaFoldDB" id="A0A2S2DW71"/>
<sequence length="308" mass="34262">MRAQVLIIDEVHESMAQGLEALDFIVVNGSTWTKDEILHQIGVFEGLVVRSKLKIDAHFLQQASALRFIARAGAGLDLIDLQEASSRNIEVFAANEGNKEAVAEHVIGQLLSLAHHLHKSDREVRQGIWDREGNRGWEISGKTIGIIGYGHMGQSVASRLSCFGSTILAYDKYQPVSRYSAEMQDIFDQADIVSLHIPLTEETNGMVNDQWLSQFKKPIVFINSSRGAISPLPALLLGLEKGQIQGLILDVLPNEKIHTWSEEEKALFNKISSFPATLFSPHVAGWTNESYRKINEVLLAKIKAYYTA</sequence>
<feature type="domain" description="D-isomer specific 2-hydroxyacid dehydrogenase NAD-binding" evidence="4">
    <location>
        <begin position="108"/>
        <end position="284"/>
    </location>
</feature>
<dbReference type="Gene3D" id="3.40.50.720">
    <property type="entry name" value="NAD(P)-binding Rossmann-like Domain"/>
    <property type="match status" value="2"/>
</dbReference>
<evidence type="ECO:0000313" key="6">
    <source>
        <dbReference type="Proteomes" id="UP000245468"/>
    </source>
</evidence>
<dbReference type="InterPro" id="IPR050223">
    <property type="entry name" value="D-isomer_2-hydroxyacid_DH"/>
</dbReference>
<dbReference type="Proteomes" id="UP000245468">
    <property type="component" value="Chromosome"/>
</dbReference>
<reference evidence="6" key="1">
    <citation type="submission" date="2018-05" db="EMBL/GenBank/DDBJ databases">
        <title>Pseudarcicella sp. HME7025 Genome sequencing and assembly.</title>
        <authorList>
            <person name="Kim H."/>
            <person name="Kang H."/>
            <person name="Joh K."/>
        </authorList>
    </citation>
    <scope>NUCLEOTIDE SEQUENCE [LARGE SCALE GENOMIC DNA]</scope>
    <source>
        <strain evidence="6">HME7025</strain>
    </source>
</reference>
<dbReference type="Pfam" id="PF02826">
    <property type="entry name" value="2-Hacid_dh_C"/>
    <property type="match status" value="1"/>
</dbReference>
<dbReference type="OrthoDB" id="1522997at2"/>
<dbReference type="Pfam" id="PF00389">
    <property type="entry name" value="2-Hacid_dh"/>
    <property type="match status" value="1"/>
</dbReference>